<dbReference type="Gene3D" id="3.40.50.300">
    <property type="entry name" value="P-loop containing nucleotide triphosphate hydrolases"/>
    <property type="match status" value="1"/>
</dbReference>
<feature type="binding site" evidence="4">
    <location>
        <begin position="132"/>
        <end position="137"/>
    </location>
    <ligand>
        <name>GTP</name>
        <dbReference type="ChEBI" id="CHEBI:37565"/>
    </ligand>
</feature>
<protein>
    <recommendedName>
        <fullName evidence="3">Ribosome biogenesis GTPase A</fullName>
    </recommendedName>
</protein>
<name>A0A9D1FII1_9BACT</name>
<reference evidence="6" key="1">
    <citation type="submission" date="2020-10" db="EMBL/GenBank/DDBJ databases">
        <authorList>
            <person name="Gilroy R."/>
        </authorList>
    </citation>
    <scope>NUCLEOTIDE SEQUENCE</scope>
    <source>
        <strain evidence="6">CHK152-2871</strain>
    </source>
</reference>
<keyword evidence="1 3" id="KW-0547">Nucleotide-binding</keyword>
<dbReference type="SUPFAM" id="SSF52540">
    <property type="entry name" value="P-loop containing nucleoside triphosphate hydrolases"/>
    <property type="match status" value="1"/>
</dbReference>
<reference evidence="6" key="2">
    <citation type="journal article" date="2021" name="PeerJ">
        <title>Extensive microbial diversity within the chicken gut microbiome revealed by metagenomics and culture.</title>
        <authorList>
            <person name="Gilroy R."/>
            <person name="Ravi A."/>
            <person name="Getino M."/>
            <person name="Pursley I."/>
            <person name="Horton D.L."/>
            <person name="Alikhan N.F."/>
            <person name="Baker D."/>
            <person name="Gharbi K."/>
            <person name="Hall N."/>
            <person name="Watson M."/>
            <person name="Adriaenssens E.M."/>
            <person name="Foster-Nyarko E."/>
            <person name="Jarju S."/>
            <person name="Secka A."/>
            <person name="Antonio M."/>
            <person name="Oren A."/>
            <person name="Chaudhuri R.R."/>
            <person name="La Ragione R."/>
            <person name="Hildebrand F."/>
            <person name="Pallen M.J."/>
        </authorList>
    </citation>
    <scope>NUCLEOTIDE SEQUENCE</scope>
    <source>
        <strain evidence="6">CHK152-2871</strain>
    </source>
</reference>
<accession>A0A9D1FII1</accession>
<dbReference type="InterPro" id="IPR006073">
    <property type="entry name" value="GTP-bd"/>
</dbReference>
<keyword evidence="3" id="KW-0963">Cytoplasm</keyword>
<dbReference type="GO" id="GO:0006412">
    <property type="term" value="P:translation"/>
    <property type="evidence" value="ECO:0007669"/>
    <property type="project" value="TreeGrafter"/>
</dbReference>
<dbReference type="InterPro" id="IPR027417">
    <property type="entry name" value="P-loop_NTPase"/>
</dbReference>
<dbReference type="AlphaFoldDB" id="A0A9D1FII1"/>
<gene>
    <name evidence="6" type="primary">ylqF</name>
    <name evidence="6" type="ORF">IAA86_03805</name>
</gene>
<evidence type="ECO:0000256" key="4">
    <source>
        <dbReference type="PIRSR" id="PIRSR006230-1"/>
    </source>
</evidence>
<comment type="caution">
    <text evidence="6">The sequence shown here is derived from an EMBL/GenBank/DDBJ whole genome shotgun (WGS) entry which is preliminary data.</text>
</comment>
<feature type="domain" description="G" evidence="5">
    <location>
        <begin position="125"/>
        <end position="188"/>
    </location>
</feature>
<dbReference type="GO" id="GO:0003924">
    <property type="term" value="F:GTPase activity"/>
    <property type="evidence" value="ECO:0007669"/>
    <property type="project" value="TreeGrafter"/>
</dbReference>
<dbReference type="PIRSF" id="PIRSF006230">
    <property type="entry name" value="MG442"/>
    <property type="match status" value="1"/>
</dbReference>
<sequence length="280" mass="31576">MSHIHWFPGHIAKAQRDLKEKLNLVDVVLEVLDARIPHSSAYKNVQNLIGNKSRLILLNKSDLSDPKYNTLWAQKIEQESCAPVIITNLNNQKDINAIIEKIIEISNPIMLELLKKGLLPRAARTMVIGMPNVGKSSTINRLIRKGKTKTGAKAGVTRQQQWVRINNKVELLDTPGIIPTVQDDQKQAAKLACVNSIGENAYDNEFVARELLKLIQEAGYEELLRQYYKLDNEITIENIAQARNWIVKGAQPDVVRTSQFILTDFREGKIGKITLEKPAV</sequence>
<dbReference type="EMBL" id="DVJQ01000033">
    <property type="protein sequence ID" value="HIS74129.1"/>
    <property type="molecule type" value="Genomic_DNA"/>
</dbReference>
<proteinExistence type="inferred from homology"/>
<dbReference type="InterPro" id="IPR016478">
    <property type="entry name" value="GTPase_MTG1"/>
</dbReference>
<dbReference type="PANTHER" id="PTHR45782">
    <property type="entry name" value="MITOCHONDRIAL RIBOSOME-ASSOCIATED GTPASE 1"/>
    <property type="match status" value="1"/>
</dbReference>
<feature type="binding site" evidence="4">
    <location>
        <begin position="59"/>
        <end position="62"/>
    </location>
    <ligand>
        <name>GTP</name>
        <dbReference type="ChEBI" id="CHEBI:37565"/>
    </ligand>
</feature>
<dbReference type="InterPro" id="IPR019991">
    <property type="entry name" value="GTP-bd_ribosome_bgen"/>
</dbReference>
<feature type="binding site" evidence="4">
    <location>
        <position position="176"/>
    </location>
    <ligand>
        <name>GTP</name>
        <dbReference type="ChEBI" id="CHEBI:37565"/>
    </ligand>
</feature>
<evidence type="ECO:0000256" key="2">
    <source>
        <dbReference type="ARBA" id="ARBA00023134"/>
    </source>
</evidence>
<dbReference type="GO" id="GO:0005525">
    <property type="term" value="F:GTP binding"/>
    <property type="evidence" value="ECO:0007669"/>
    <property type="project" value="UniProtKB-KW"/>
</dbReference>
<evidence type="ECO:0000256" key="3">
    <source>
        <dbReference type="PIRNR" id="PIRNR006230"/>
    </source>
</evidence>
<dbReference type="PRINTS" id="PR00326">
    <property type="entry name" value="GTP1OBG"/>
</dbReference>
<dbReference type="Gene3D" id="1.10.1580.10">
    <property type="match status" value="1"/>
</dbReference>
<organism evidence="6 7">
    <name type="scientific">Candidatus Galligastranaerophilus intestinavium</name>
    <dbReference type="NCBI Taxonomy" id="2840836"/>
    <lineage>
        <taxon>Bacteria</taxon>
        <taxon>Candidatus Galligastranaerophilus</taxon>
    </lineage>
</organism>
<evidence type="ECO:0000313" key="7">
    <source>
        <dbReference type="Proteomes" id="UP000886865"/>
    </source>
</evidence>
<dbReference type="CDD" id="cd01856">
    <property type="entry name" value="YlqF"/>
    <property type="match status" value="1"/>
</dbReference>
<comment type="function">
    <text evidence="3">Required for a late step of 50S ribosomal subunit assembly. Has GTPase activity.</text>
</comment>
<dbReference type="Proteomes" id="UP000886865">
    <property type="component" value="Unassembled WGS sequence"/>
</dbReference>
<dbReference type="GO" id="GO:0005737">
    <property type="term" value="C:cytoplasm"/>
    <property type="evidence" value="ECO:0007669"/>
    <property type="project" value="UniProtKB-SubCell"/>
</dbReference>
<comment type="similarity">
    <text evidence="3">Belongs to the TRAFAC class YlqF/YawG GTPase family. MTG1 subfamily.</text>
</comment>
<keyword evidence="2 3" id="KW-0342">GTP-binding</keyword>
<evidence type="ECO:0000313" key="6">
    <source>
        <dbReference type="EMBL" id="HIS74129.1"/>
    </source>
</evidence>
<evidence type="ECO:0000256" key="1">
    <source>
        <dbReference type="ARBA" id="ARBA00022741"/>
    </source>
</evidence>
<dbReference type="PANTHER" id="PTHR45782:SF5">
    <property type="entry name" value="DAR GTPASE 3, CHLOROPLASTIC"/>
    <property type="match status" value="1"/>
</dbReference>
<evidence type="ECO:0000259" key="5">
    <source>
        <dbReference type="Pfam" id="PF01926"/>
    </source>
</evidence>
<dbReference type="NCBIfam" id="TIGR03596">
    <property type="entry name" value="GTPase_YlqF"/>
    <property type="match status" value="1"/>
</dbReference>
<dbReference type="InterPro" id="IPR023179">
    <property type="entry name" value="GTP-bd_ortho_bundle_sf"/>
</dbReference>
<comment type="subcellular location">
    <subcellularLocation>
        <location evidence="3">Cytoplasm</location>
    </subcellularLocation>
</comment>
<dbReference type="Pfam" id="PF01926">
    <property type="entry name" value="MMR_HSR1"/>
    <property type="match status" value="1"/>
</dbReference>